<dbReference type="Proteomes" id="UP000295264">
    <property type="component" value="Unassembled WGS sequence"/>
</dbReference>
<feature type="non-terminal residue" evidence="1">
    <location>
        <position position="43"/>
    </location>
</feature>
<proteinExistence type="predicted"/>
<organism evidence="1 2">
    <name type="scientific">Sousa chinensis</name>
    <name type="common">Indo-pacific humpbacked dolphin</name>
    <name type="synonym">Steno chinensis</name>
    <dbReference type="NCBI Taxonomy" id="103600"/>
    <lineage>
        <taxon>Eukaryota</taxon>
        <taxon>Metazoa</taxon>
        <taxon>Chordata</taxon>
        <taxon>Craniata</taxon>
        <taxon>Vertebrata</taxon>
        <taxon>Euteleostomi</taxon>
        <taxon>Mammalia</taxon>
        <taxon>Eutheria</taxon>
        <taxon>Laurasiatheria</taxon>
        <taxon>Artiodactyla</taxon>
        <taxon>Whippomorpha</taxon>
        <taxon>Cetacea</taxon>
        <taxon>Odontoceti</taxon>
        <taxon>Delphinidae</taxon>
        <taxon>Sousa</taxon>
    </lineage>
</organism>
<keyword evidence="2" id="KW-1185">Reference proteome</keyword>
<protein>
    <submittedName>
        <fullName evidence="1">Uncharacterized protein</fullName>
    </submittedName>
</protein>
<name>A0A484H308_SOUCH</name>
<dbReference type="EMBL" id="QWLN02000723">
    <property type="protein sequence ID" value="TEA42011.1"/>
    <property type="molecule type" value="Genomic_DNA"/>
</dbReference>
<evidence type="ECO:0000313" key="1">
    <source>
        <dbReference type="EMBL" id="TEA42011.1"/>
    </source>
</evidence>
<gene>
    <name evidence="1" type="ORF">DBR06_SOUSAS27310010</name>
</gene>
<feature type="non-terminal residue" evidence="1">
    <location>
        <position position="1"/>
    </location>
</feature>
<reference evidence="1 2" key="1">
    <citation type="journal article" date="2018" name="Genomics">
        <title>Molecular footprints of inshore aquatic adaptation in Indo-Pacific humpback dolphin (Sousa chinensis).</title>
        <authorList>
            <person name="Ming Y."/>
            <person name="Jian J."/>
            <person name="Yu F."/>
            <person name="Yu X."/>
            <person name="Wang J."/>
            <person name="Liu W."/>
        </authorList>
    </citation>
    <scope>NUCLEOTIDE SEQUENCE [LARGE SCALE GENOMIC DNA]</scope>
    <source>
        <strain evidence="1">MY-2018</strain>
        <tissue evidence="1">Skin</tissue>
    </source>
</reference>
<comment type="caution">
    <text evidence="1">The sequence shown here is derived from an EMBL/GenBank/DDBJ whole genome shotgun (WGS) entry which is preliminary data.</text>
</comment>
<evidence type="ECO:0000313" key="2">
    <source>
        <dbReference type="Proteomes" id="UP000295264"/>
    </source>
</evidence>
<accession>A0A484H308</accession>
<dbReference type="AlphaFoldDB" id="A0A484H308"/>
<sequence>YEIYTSLIIHLKEATLSKNFMSAANLEILSGLTLTEFPEDNTL</sequence>